<gene>
    <name evidence="3" type="ORF">PGLA1383_LOCUS38596</name>
</gene>
<feature type="non-terminal residue" evidence="3">
    <location>
        <position position="1"/>
    </location>
</feature>
<dbReference type="Pfam" id="PF08772">
    <property type="entry name" value="Zn_ribbon_NOB1"/>
    <property type="match status" value="1"/>
</dbReference>
<dbReference type="InterPro" id="IPR036283">
    <property type="entry name" value="NOB1_Zf-like_sf"/>
</dbReference>
<dbReference type="OMA" id="WVTEENM"/>
<dbReference type="GO" id="GO:0030490">
    <property type="term" value="P:maturation of SSU-rRNA"/>
    <property type="evidence" value="ECO:0007669"/>
    <property type="project" value="TreeGrafter"/>
</dbReference>
<dbReference type="EMBL" id="CAJNNV010027639">
    <property type="protein sequence ID" value="CAE8621074.1"/>
    <property type="molecule type" value="Genomic_DNA"/>
</dbReference>
<name>A0A813GDX2_POLGL</name>
<dbReference type="PANTHER" id="PTHR12814:SF2">
    <property type="entry name" value="RNA-BINDING PROTEIN NOB1"/>
    <property type="match status" value="1"/>
</dbReference>
<dbReference type="PANTHER" id="PTHR12814">
    <property type="entry name" value="RNA-BINDING PROTEIN NOB1"/>
    <property type="match status" value="1"/>
</dbReference>
<dbReference type="Gene3D" id="6.20.210.10">
    <property type="entry name" value="Nin one binding (NOB1), Zn-ribbon-like"/>
    <property type="match status" value="1"/>
</dbReference>
<organism evidence="3 4">
    <name type="scientific">Polarella glacialis</name>
    <name type="common">Dinoflagellate</name>
    <dbReference type="NCBI Taxonomy" id="89957"/>
    <lineage>
        <taxon>Eukaryota</taxon>
        <taxon>Sar</taxon>
        <taxon>Alveolata</taxon>
        <taxon>Dinophyceae</taxon>
        <taxon>Suessiales</taxon>
        <taxon>Suessiaceae</taxon>
        <taxon>Polarella</taxon>
    </lineage>
</organism>
<evidence type="ECO:0000256" key="1">
    <source>
        <dbReference type="SAM" id="MobiDB-lite"/>
    </source>
</evidence>
<proteinExistence type="predicted"/>
<evidence type="ECO:0000313" key="4">
    <source>
        <dbReference type="Proteomes" id="UP000654075"/>
    </source>
</evidence>
<reference evidence="3" key="1">
    <citation type="submission" date="2021-02" db="EMBL/GenBank/DDBJ databases">
        <authorList>
            <person name="Dougan E. K."/>
            <person name="Rhodes N."/>
            <person name="Thang M."/>
            <person name="Chan C."/>
        </authorList>
    </citation>
    <scope>NUCLEOTIDE SEQUENCE</scope>
</reference>
<evidence type="ECO:0000259" key="2">
    <source>
        <dbReference type="Pfam" id="PF08772"/>
    </source>
</evidence>
<feature type="compositionally biased region" description="Low complexity" evidence="1">
    <location>
        <begin position="69"/>
        <end position="78"/>
    </location>
</feature>
<feature type="domain" description="Nin one binding (NOB1) Zn-ribbon-like" evidence="2">
    <location>
        <begin position="237"/>
        <end position="307"/>
    </location>
</feature>
<feature type="region of interest" description="Disordered" evidence="1">
    <location>
        <begin position="132"/>
        <end position="192"/>
    </location>
</feature>
<evidence type="ECO:0000313" key="3">
    <source>
        <dbReference type="EMBL" id="CAE8621074.1"/>
    </source>
</evidence>
<dbReference type="SUPFAM" id="SSF144206">
    <property type="entry name" value="NOB1 zinc finger-like"/>
    <property type="match status" value="1"/>
</dbReference>
<dbReference type="OrthoDB" id="446759at2759"/>
<accession>A0A813GDX2</accession>
<feature type="region of interest" description="Disordered" evidence="1">
    <location>
        <begin position="50"/>
        <end position="115"/>
    </location>
</feature>
<protein>
    <recommendedName>
        <fullName evidence="2">Nin one binding (NOB1) Zn-ribbon-like domain-containing protein</fullName>
    </recommendedName>
</protein>
<dbReference type="Proteomes" id="UP000654075">
    <property type="component" value="Unassembled WGS sequence"/>
</dbReference>
<feature type="non-terminal residue" evidence="3">
    <location>
        <position position="316"/>
    </location>
</feature>
<dbReference type="InterPro" id="IPR039907">
    <property type="entry name" value="NOB1"/>
</dbReference>
<sequence>ANDMELIALTVRLMREAGLPLKERPALISTSAEGKSVTFDWAPQRATRVGVGKASSGGDWAVAGGGRGSSASAPSEAGQNQHVDGPAATNSSSSSSNPKDATSCCPHEEQEQPSAEGAILQGAQKELEQLSISTPAQEDSKESAAPGDAGPAPAPSGPGDEEVAANPDEAAGKPEEDDSEDGSSAGEWVTQDNMHRFGVGVQDEADVRVTCATADYSVQNVLLQMGITPQTFDGYAVKSVKLWGLICRGCFFFHRDSTKIFCPKCGNDTVVRVPIMVGEDGVPTVMNQGRKLRTKGTIFSMPKPQGGRGWKPVFSE</sequence>
<keyword evidence="4" id="KW-1185">Reference proteome</keyword>
<dbReference type="GO" id="GO:0004521">
    <property type="term" value="F:RNA endonuclease activity"/>
    <property type="evidence" value="ECO:0007669"/>
    <property type="project" value="TreeGrafter"/>
</dbReference>
<dbReference type="GO" id="GO:0030688">
    <property type="term" value="C:preribosome, small subunit precursor"/>
    <property type="evidence" value="ECO:0007669"/>
    <property type="project" value="TreeGrafter"/>
</dbReference>
<comment type="caution">
    <text evidence="3">The sequence shown here is derived from an EMBL/GenBank/DDBJ whole genome shotgun (WGS) entry which is preliminary data.</text>
</comment>
<dbReference type="AlphaFoldDB" id="A0A813GDX2"/>
<dbReference type="InterPro" id="IPR014881">
    <property type="entry name" value="NOB1_Zn-bd"/>
</dbReference>